<sequence>MSQSFSIEQTDAMLEALGPDISTMFPTKPGKRLKSFQDELIGRMDILSSLVPSLVDTSLPSLIGKSLSSTIPVVTPGGLAPSPSVFSEPRVLVDVSFAGGHIHLRSFVHIIPLARSFQIERKGEIAMEKSKDRV</sequence>
<comment type="caution">
    <text evidence="1">The sequence shown here is derived from an EMBL/GenBank/DDBJ whole genome shotgun (WGS) entry which is preliminary data.</text>
</comment>
<organism evidence="1 2">
    <name type="scientific">Cronartium quercuum f. sp. fusiforme G11</name>
    <dbReference type="NCBI Taxonomy" id="708437"/>
    <lineage>
        <taxon>Eukaryota</taxon>
        <taxon>Fungi</taxon>
        <taxon>Dikarya</taxon>
        <taxon>Basidiomycota</taxon>
        <taxon>Pucciniomycotina</taxon>
        <taxon>Pucciniomycetes</taxon>
        <taxon>Pucciniales</taxon>
        <taxon>Coleosporiaceae</taxon>
        <taxon>Cronartium</taxon>
    </lineage>
</organism>
<dbReference type="AlphaFoldDB" id="A0A9P6N5X1"/>
<gene>
    <name evidence="1" type="ORF">CROQUDRAFT_101403</name>
</gene>
<reference evidence="1" key="1">
    <citation type="submission" date="2013-11" db="EMBL/GenBank/DDBJ databases">
        <title>Genome sequence of the fusiform rust pathogen reveals effectors for host alternation and coevolution with pine.</title>
        <authorList>
            <consortium name="DOE Joint Genome Institute"/>
            <person name="Smith K."/>
            <person name="Pendleton A."/>
            <person name="Kubisiak T."/>
            <person name="Anderson C."/>
            <person name="Salamov A."/>
            <person name="Aerts A."/>
            <person name="Riley R."/>
            <person name="Clum A."/>
            <person name="Lindquist E."/>
            <person name="Ence D."/>
            <person name="Campbell M."/>
            <person name="Kronenberg Z."/>
            <person name="Feau N."/>
            <person name="Dhillon B."/>
            <person name="Hamelin R."/>
            <person name="Burleigh J."/>
            <person name="Smith J."/>
            <person name="Yandell M."/>
            <person name="Nelson C."/>
            <person name="Grigoriev I."/>
            <person name="Davis J."/>
        </authorList>
    </citation>
    <scope>NUCLEOTIDE SEQUENCE</scope>
    <source>
        <strain evidence="1">G11</strain>
    </source>
</reference>
<name>A0A9P6N5X1_9BASI</name>
<evidence type="ECO:0000313" key="1">
    <source>
        <dbReference type="EMBL" id="KAG0139528.1"/>
    </source>
</evidence>
<keyword evidence="2" id="KW-1185">Reference proteome</keyword>
<protein>
    <submittedName>
        <fullName evidence="1">Uncharacterized protein</fullName>
    </submittedName>
</protein>
<dbReference type="Proteomes" id="UP000886653">
    <property type="component" value="Unassembled WGS sequence"/>
</dbReference>
<evidence type="ECO:0000313" key="2">
    <source>
        <dbReference type="Proteomes" id="UP000886653"/>
    </source>
</evidence>
<proteinExistence type="predicted"/>
<accession>A0A9P6N5X1</accession>
<dbReference type="EMBL" id="MU167569">
    <property type="protein sequence ID" value="KAG0139528.1"/>
    <property type="molecule type" value="Genomic_DNA"/>
</dbReference>